<evidence type="ECO:0000313" key="2">
    <source>
        <dbReference type="EMBL" id="MBD2801669.1"/>
    </source>
</evidence>
<reference evidence="2" key="2">
    <citation type="journal article" date="2024" name="Toxins">
        <title>Genome Sequence Analysis of Native Xenorhabdus Strains Isolated from Entomopathogenic Nematodes in Argentina.</title>
        <authorList>
            <person name="Palma L."/>
            <person name="Frizzo L."/>
            <person name="Kaiser S."/>
            <person name="Berry C."/>
            <person name="Caballero P."/>
            <person name="Bode H.B."/>
            <person name="Del Valle E.E."/>
        </authorList>
    </citation>
    <scope>NUCLEOTIDE SEQUENCE</scope>
    <source>
        <strain evidence="2">M</strain>
    </source>
</reference>
<protein>
    <submittedName>
        <fullName evidence="2">Helix-turn-helix domain-containing protein</fullName>
    </submittedName>
</protein>
<proteinExistence type="predicted"/>
<feature type="non-terminal residue" evidence="2">
    <location>
        <position position="95"/>
    </location>
</feature>
<name>A0AAW3YXD0_9GAMM</name>
<dbReference type="Pfam" id="PF12323">
    <property type="entry name" value="HTH_OrfB_IS605"/>
    <property type="match status" value="1"/>
</dbReference>
<evidence type="ECO:0000259" key="1">
    <source>
        <dbReference type="Pfam" id="PF12323"/>
    </source>
</evidence>
<dbReference type="EMBL" id="JACXBF010000381">
    <property type="protein sequence ID" value="MBD2801669.1"/>
    <property type="molecule type" value="Genomic_DNA"/>
</dbReference>
<dbReference type="AlphaFoldDB" id="A0AAW3YXD0"/>
<gene>
    <name evidence="2" type="ORF">ID854_14755</name>
</gene>
<dbReference type="Proteomes" id="UP001193920">
    <property type="component" value="Unassembled WGS sequence"/>
</dbReference>
<feature type="domain" description="Transposase putative helix-turn-helix" evidence="1">
    <location>
        <begin position="1"/>
        <end position="47"/>
    </location>
</feature>
<dbReference type="InterPro" id="IPR021027">
    <property type="entry name" value="Transposase_put_HTH"/>
</dbReference>
<organism evidence="2">
    <name type="scientific">Xenorhabdus szentirmaii</name>
    <dbReference type="NCBI Taxonomy" id="290112"/>
    <lineage>
        <taxon>Bacteria</taxon>
        <taxon>Pseudomonadati</taxon>
        <taxon>Pseudomonadota</taxon>
        <taxon>Gammaproteobacteria</taxon>
        <taxon>Enterobacterales</taxon>
        <taxon>Morganellaceae</taxon>
        <taxon>Xenorhabdus</taxon>
    </lineage>
</organism>
<accession>A0AAW3YXD0</accession>
<reference evidence="2" key="1">
    <citation type="submission" date="2020-09" db="EMBL/GenBank/DDBJ databases">
        <authorList>
            <person name="Palma L."/>
            <person name="Caballero P."/>
            <person name="Berry C."/>
            <person name="Del Valle E."/>
        </authorList>
    </citation>
    <scope>NUCLEOTIDE SEQUENCE</scope>
    <source>
        <strain evidence="2">M</strain>
    </source>
</reference>
<comment type="caution">
    <text evidence="2">The sequence shown here is derived from an EMBL/GenBank/DDBJ whole genome shotgun (WGS) entry which is preliminary data.</text>
</comment>
<sequence>MLIYKAYKFHIYPTKEQKILITKTIGSSRFVFNHFLTLCNDTYKKSGEKLSYNKCSAELTQLKRKLIWLKEVDSIALQSSLLNLRDALNRFYKKQ</sequence>